<feature type="transmembrane region" description="Helical" evidence="1">
    <location>
        <begin position="7"/>
        <end position="29"/>
    </location>
</feature>
<gene>
    <name evidence="3" type="ORF">PRVXH_000777</name>
</gene>
<organism evidence="3">
    <name type="scientific">Proteinivorax hydrogeniformans</name>
    <dbReference type="NCBI Taxonomy" id="1826727"/>
    <lineage>
        <taxon>Bacteria</taxon>
        <taxon>Bacillati</taxon>
        <taxon>Bacillota</taxon>
        <taxon>Clostridia</taxon>
        <taxon>Eubacteriales</taxon>
        <taxon>Proteinivoracaceae</taxon>
        <taxon>Proteinivorax</taxon>
    </lineage>
</organism>
<keyword evidence="3" id="KW-0378">Hydrolase</keyword>
<proteinExistence type="predicted"/>
<evidence type="ECO:0000256" key="1">
    <source>
        <dbReference type="SAM" id="Phobius"/>
    </source>
</evidence>
<keyword evidence="1" id="KW-0472">Membrane</keyword>
<dbReference type="EMBL" id="CP159485">
    <property type="protein sequence ID" value="XCI29456.1"/>
    <property type="molecule type" value="Genomic_DNA"/>
</dbReference>
<name>A0AAU8HVR0_9FIRM</name>
<dbReference type="InterPro" id="IPR051916">
    <property type="entry name" value="GPI-anchor_lipid_remodeler"/>
</dbReference>
<evidence type="ECO:0000313" key="3">
    <source>
        <dbReference type="EMBL" id="XCI29456.1"/>
    </source>
</evidence>
<dbReference type="GO" id="GO:0016020">
    <property type="term" value="C:membrane"/>
    <property type="evidence" value="ECO:0007669"/>
    <property type="project" value="GOC"/>
</dbReference>
<sequence length="344" mass="39537">MLRAITYTLVVSIFVVLTITATFLAFVTFTTEKIDENIKLATYSNQDKELNAKETLTITTFNIGYGGLSRDQDYFVEGDDRGPTKKKTLKALEGITNFLKDVESDIILLQEVDTRAMRSFDIDQYSYLKESLVDYGSVFAYNYKTAWTIDPATRPHGHIESGIATFSRLKLMESYRKQLPDDEKWPKRLFEMDRCIIKSKIPVKGNKNLYILNIHLSAHDEDNDKRLAELRYIQEKIKNIMAEDNYIIVGGDWNQILSTADLEDLPLEQWPKWVVQIPDDFLKGGFKWAVDHDTPTVRVGDEYYNTIVDGFLVSSNIEVLSIEGHDLNFEKSDHNPVTVKISLH</sequence>
<dbReference type="RefSeq" id="WP_353894004.1">
    <property type="nucleotide sequence ID" value="NZ_CP159485.1"/>
</dbReference>
<dbReference type="SUPFAM" id="SSF56219">
    <property type="entry name" value="DNase I-like"/>
    <property type="match status" value="1"/>
</dbReference>
<dbReference type="GO" id="GO:0006506">
    <property type="term" value="P:GPI anchor biosynthetic process"/>
    <property type="evidence" value="ECO:0007669"/>
    <property type="project" value="TreeGrafter"/>
</dbReference>
<reference evidence="3" key="2">
    <citation type="submission" date="2024-06" db="EMBL/GenBank/DDBJ databases">
        <authorList>
            <person name="Petrova K.O."/>
            <person name="Toshchakov S.V."/>
            <person name="Boltjanskaja Y.V."/>
            <person name="Kevbrin V.V."/>
        </authorList>
    </citation>
    <scope>NUCLEOTIDE SEQUENCE</scope>
    <source>
        <strain evidence="3">Z-710</strain>
    </source>
</reference>
<dbReference type="InterPro" id="IPR005135">
    <property type="entry name" value="Endo/exonuclease/phosphatase"/>
</dbReference>
<feature type="domain" description="Endonuclease/exonuclease/phosphatase" evidence="2">
    <location>
        <begin position="60"/>
        <end position="334"/>
    </location>
</feature>
<keyword evidence="1" id="KW-0812">Transmembrane</keyword>
<dbReference type="PANTHER" id="PTHR14859">
    <property type="entry name" value="CALCOFLUOR WHITE HYPERSENSITIVE PROTEIN PRECURSOR"/>
    <property type="match status" value="1"/>
</dbReference>
<keyword evidence="3" id="KW-0540">Nuclease</keyword>
<dbReference type="GO" id="GO:0004519">
    <property type="term" value="F:endonuclease activity"/>
    <property type="evidence" value="ECO:0007669"/>
    <property type="project" value="UniProtKB-KW"/>
</dbReference>
<dbReference type="Gene3D" id="3.60.10.10">
    <property type="entry name" value="Endonuclease/exonuclease/phosphatase"/>
    <property type="match status" value="1"/>
</dbReference>
<evidence type="ECO:0000259" key="2">
    <source>
        <dbReference type="Pfam" id="PF03372"/>
    </source>
</evidence>
<reference evidence="3" key="1">
    <citation type="journal article" date="2018" name="Antonie Van Leeuwenhoek">
        <title>Proteinivorax hydrogeniformans sp. nov., an anaerobic, haloalkaliphilic bacterium fermenting proteinaceous compounds with high hydrogen production.</title>
        <authorList>
            <person name="Boltyanskaya Y."/>
            <person name="Detkova E."/>
            <person name="Pimenov N."/>
            <person name="Kevbrin V."/>
        </authorList>
    </citation>
    <scope>NUCLEOTIDE SEQUENCE</scope>
    <source>
        <strain evidence="3">Z-710</strain>
    </source>
</reference>
<dbReference type="PANTHER" id="PTHR14859:SF1">
    <property type="entry name" value="PGAP2-INTERACTING PROTEIN"/>
    <property type="match status" value="1"/>
</dbReference>
<accession>A0AAU8HVR0</accession>
<dbReference type="Pfam" id="PF03372">
    <property type="entry name" value="Exo_endo_phos"/>
    <property type="match status" value="1"/>
</dbReference>
<protein>
    <submittedName>
        <fullName evidence="3">Endonuclease/exonuclease/phosphatase family protein</fullName>
    </submittedName>
</protein>
<keyword evidence="1" id="KW-1133">Transmembrane helix</keyword>
<keyword evidence="3" id="KW-0255">Endonuclease</keyword>
<dbReference type="InterPro" id="IPR036691">
    <property type="entry name" value="Endo/exonu/phosph_ase_sf"/>
</dbReference>
<dbReference type="AlphaFoldDB" id="A0AAU8HVR0"/>